<comment type="caution">
    <text evidence="1">The sequence shown here is derived from an EMBL/GenBank/DDBJ whole genome shotgun (WGS) entry which is preliminary data.</text>
</comment>
<evidence type="ECO:0000313" key="1">
    <source>
        <dbReference type="EMBL" id="KAJ8888286.1"/>
    </source>
</evidence>
<evidence type="ECO:0000313" key="2">
    <source>
        <dbReference type="Proteomes" id="UP001159363"/>
    </source>
</evidence>
<name>A0ABQ9HV67_9NEOP</name>
<accession>A0ABQ9HV67</accession>
<keyword evidence="2" id="KW-1185">Reference proteome</keyword>
<proteinExistence type="predicted"/>
<sequence length="233" mass="25108">MLRAAQISSLTLQSFVVYCILLSDFESHFRPARARLPRGAALQLMLLPSSKGGGRCARDHLTYFHHGLTPCITQSELTGLSSQGNGHFLVRYCFQGWPRLHHLLESPVQAFTASAGAVLFSVGATVAGQLACSPPTKVIWVQSPAGSLRIFAFGNDAGRCRWSVGFLVDLLFPPPFHSGAAPYSPQSPSLALKTSLRAAKFSPFFSILYMSAKICVCSTVHSTPCPVAAWPVS</sequence>
<dbReference type="Proteomes" id="UP001159363">
    <property type="component" value="Chromosome 3"/>
</dbReference>
<reference evidence="1 2" key="1">
    <citation type="submission" date="2023-02" db="EMBL/GenBank/DDBJ databases">
        <title>LHISI_Scaffold_Assembly.</title>
        <authorList>
            <person name="Stuart O.P."/>
            <person name="Cleave R."/>
            <person name="Magrath M.J.L."/>
            <person name="Mikheyev A.S."/>
        </authorList>
    </citation>
    <scope>NUCLEOTIDE SEQUENCE [LARGE SCALE GENOMIC DNA]</scope>
    <source>
        <strain evidence="1">Daus_M_001</strain>
        <tissue evidence="1">Leg muscle</tissue>
    </source>
</reference>
<gene>
    <name evidence="1" type="ORF">PR048_007773</name>
</gene>
<organism evidence="1 2">
    <name type="scientific">Dryococelus australis</name>
    <dbReference type="NCBI Taxonomy" id="614101"/>
    <lineage>
        <taxon>Eukaryota</taxon>
        <taxon>Metazoa</taxon>
        <taxon>Ecdysozoa</taxon>
        <taxon>Arthropoda</taxon>
        <taxon>Hexapoda</taxon>
        <taxon>Insecta</taxon>
        <taxon>Pterygota</taxon>
        <taxon>Neoptera</taxon>
        <taxon>Polyneoptera</taxon>
        <taxon>Phasmatodea</taxon>
        <taxon>Verophasmatodea</taxon>
        <taxon>Anareolatae</taxon>
        <taxon>Phasmatidae</taxon>
        <taxon>Eurycanthinae</taxon>
        <taxon>Dryococelus</taxon>
    </lineage>
</organism>
<protein>
    <submittedName>
        <fullName evidence="1">Uncharacterized protein</fullName>
    </submittedName>
</protein>
<dbReference type="EMBL" id="JARBHB010000003">
    <property type="protein sequence ID" value="KAJ8888286.1"/>
    <property type="molecule type" value="Genomic_DNA"/>
</dbReference>